<gene>
    <name evidence="3" type="ORF">DL89DRAFT_256403</name>
</gene>
<dbReference type="InterPro" id="IPR050907">
    <property type="entry name" value="SRSF"/>
</dbReference>
<evidence type="ECO:0000259" key="2">
    <source>
        <dbReference type="PROSITE" id="PS50102"/>
    </source>
</evidence>
<dbReference type="EMBL" id="MCFD01000004">
    <property type="protein sequence ID" value="ORX71379.1"/>
    <property type="molecule type" value="Genomic_DNA"/>
</dbReference>
<dbReference type="OrthoDB" id="1049195at2759"/>
<accession>A0A1Y1WCW8</accession>
<protein>
    <recommendedName>
        <fullName evidence="2">RRM domain-containing protein</fullName>
    </recommendedName>
</protein>
<evidence type="ECO:0000313" key="4">
    <source>
        <dbReference type="Proteomes" id="UP000193922"/>
    </source>
</evidence>
<dbReference type="InterPro" id="IPR000504">
    <property type="entry name" value="RRM_dom"/>
</dbReference>
<comment type="caution">
    <text evidence="3">The sequence shown here is derived from an EMBL/GenBank/DDBJ whole genome shotgun (WGS) entry which is preliminary data.</text>
</comment>
<reference evidence="3 4" key="1">
    <citation type="submission" date="2016-07" db="EMBL/GenBank/DDBJ databases">
        <title>Pervasive Adenine N6-methylation of Active Genes in Fungi.</title>
        <authorList>
            <consortium name="DOE Joint Genome Institute"/>
            <person name="Mondo S.J."/>
            <person name="Dannebaum R.O."/>
            <person name="Kuo R.C."/>
            <person name="Labutti K."/>
            <person name="Haridas S."/>
            <person name="Kuo A."/>
            <person name="Salamov A."/>
            <person name="Ahrendt S.R."/>
            <person name="Lipzen A."/>
            <person name="Sullivan W."/>
            <person name="Andreopoulos W.B."/>
            <person name="Clum A."/>
            <person name="Lindquist E."/>
            <person name="Daum C."/>
            <person name="Ramamoorthy G.K."/>
            <person name="Gryganskyi A."/>
            <person name="Culley D."/>
            <person name="Magnuson J.K."/>
            <person name="James T.Y."/>
            <person name="O'Malley M.A."/>
            <person name="Stajich J.E."/>
            <person name="Spatafora J.W."/>
            <person name="Visel A."/>
            <person name="Grigoriev I.V."/>
        </authorList>
    </citation>
    <scope>NUCLEOTIDE SEQUENCE [LARGE SCALE GENOMIC DNA]</scope>
    <source>
        <strain evidence="3 4">ATCC 12442</strain>
    </source>
</reference>
<organism evidence="3 4">
    <name type="scientific">Linderina pennispora</name>
    <dbReference type="NCBI Taxonomy" id="61395"/>
    <lineage>
        <taxon>Eukaryota</taxon>
        <taxon>Fungi</taxon>
        <taxon>Fungi incertae sedis</taxon>
        <taxon>Zoopagomycota</taxon>
        <taxon>Kickxellomycotina</taxon>
        <taxon>Kickxellomycetes</taxon>
        <taxon>Kickxellales</taxon>
        <taxon>Kickxellaceae</taxon>
        <taxon>Linderina</taxon>
    </lineage>
</organism>
<keyword evidence="4" id="KW-1185">Reference proteome</keyword>
<dbReference type="Proteomes" id="UP000193922">
    <property type="component" value="Unassembled WGS sequence"/>
</dbReference>
<dbReference type="Pfam" id="PF00076">
    <property type="entry name" value="RRM_1"/>
    <property type="match status" value="1"/>
</dbReference>
<dbReference type="GeneID" id="63802089"/>
<dbReference type="PANTHER" id="PTHR23147">
    <property type="entry name" value="SERINE/ARGININE RICH SPLICING FACTOR"/>
    <property type="match status" value="1"/>
</dbReference>
<dbReference type="SUPFAM" id="SSF54928">
    <property type="entry name" value="RNA-binding domain, RBD"/>
    <property type="match status" value="1"/>
</dbReference>
<evidence type="ECO:0000313" key="3">
    <source>
        <dbReference type="EMBL" id="ORX71379.1"/>
    </source>
</evidence>
<sequence length="185" mass="20358">MFGSTLRTVATTAMRTQRIQTRGLASSILYVTNLPLGTTEEKLAPLFEKYGPVYEYHFPQARNQQPYANAFIKLYSGDLPSTIEELAALPAPSAIEVSDVAKRGSDAIAELNQQDFGGRPLRVGFAHKNMPDAIQFHARMTLRKSADPEFAANINKRQNEKGGYSAGYKDGFRDGLAQAQKDASQ</sequence>
<dbReference type="GO" id="GO:0003723">
    <property type="term" value="F:RNA binding"/>
    <property type="evidence" value="ECO:0007669"/>
    <property type="project" value="UniProtKB-UniRule"/>
</dbReference>
<proteinExistence type="predicted"/>
<name>A0A1Y1WCW8_9FUNG</name>
<dbReference type="InterPro" id="IPR035979">
    <property type="entry name" value="RBD_domain_sf"/>
</dbReference>
<evidence type="ECO:0000256" key="1">
    <source>
        <dbReference type="PROSITE-ProRule" id="PRU00176"/>
    </source>
</evidence>
<dbReference type="AlphaFoldDB" id="A0A1Y1WCW8"/>
<dbReference type="Gene3D" id="3.30.70.330">
    <property type="match status" value="1"/>
</dbReference>
<feature type="domain" description="RRM" evidence="2">
    <location>
        <begin position="27"/>
        <end position="128"/>
    </location>
</feature>
<dbReference type="RefSeq" id="XP_040744894.1">
    <property type="nucleotide sequence ID" value="XM_040885441.1"/>
</dbReference>
<keyword evidence="1" id="KW-0694">RNA-binding</keyword>
<dbReference type="CDD" id="cd00590">
    <property type="entry name" value="RRM_SF"/>
    <property type="match status" value="1"/>
</dbReference>
<dbReference type="InterPro" id="IPR012677">
    <property type="entry name" value="Nucleotide-bd_a/b_plait_sf"/>
</dbReference>
<dbReference type="PROSITE" id="PS50102">
    <property type="entry name" value="RRM"/>
    <property type="match status" value="1"/>
</dbReference>